<keyword evidence="2 7" id="KW-0812">Transmembrane</keyword>
<dbReference type="InterPro" id="IPR036640">
    <property type="entry name" value="ABC1_TM_sf"/>
</dbReference>
<name>A0A937A015_9FLAO</name>
<organism evidence="10 11">
    <name type="scientific">Aquimarina mytili</name>
    <dbReference type="NCBI Taxonomy" id="874423"/>
    <lineage>
        <taxon>Bacteria</taxon>
        <taxon>Pseudomonadati</taxon>
        <taxon>Bacteroidota</taxon>
        <taxon>Flavobacteriia</taxon>
        <taxon>Flavobacteriales</taxon>
        <taxon>Flavobacteriaceae</taxon>
        <taxon>Aquimarina</taxon>
    </lineage>
</organism>
<dbReference type="Gene3D" id="1.20.1560.10">
    <property type="entry name" value="ABC transporter type 1, transmembrane domain"/>
    <property type="match status" value="1"/>
</dbReference>
<keyword evidence="5 7" id="KW-1133">Transmembrane helix</keyword>
<dbReference type="SMART" id="SM00382">
    <property type="entry name" value="AAA"/>
    <property type="match status" value="1"/>
</dbReference>
<proteinExistence type="predicted"/>
<evidence type="ECO:0000256" key="4">
    <source>
        <dbReference type="ARBA" id="ARBA00022840"/>
    </source>
</evidence>
<evidence type="ECO:0000256" key="5">
    <source>
        <dbReference type="ARBA" id="ARBA00022989"/>
    </source>
</evidence>
<dbReference type="PROSITE" id="PS00211">
    <property type="entry name" value="ABC_TRANSPORTER_1"/>
    <property type="match status" value="1"/>
</dbReference>
<keyword evidence="6 7" id="KW-0472">Membrane</keyword>
<evidence type="ECO:0000256" key="1">
    <source>
        <dbReference type="ARBA" id="ARBA00004651"/>
    </source>
</evidence>
<dbReference type="SUPFAM" id="SSF52540">
    <property type="entry name" value="P-loop containing nucleoside triphosphate hydrolases"/>
    <property type="match status" value="1"/>
</dbReference>
<feature type="domain" description="ABC transmembrane type-1" evidence="9">
    <location>
        <begin position="19"/>
        <end position="337"/>
    </location>
</feature>
<keyword evidence="3" id="KW-0547">Nucleotide-binding</keyword>
<dbReference type="GO" id="GO:0005524">
    <property type="term" value="F:ATP binding"/>
    <property type="evidence" value="ECO:0007669"/>
    <property type="project" value="UniProtKB-KW"/>
</dbReference>
<dbReference type="Gene3D" id="3.40.50.300">
    <property type="entry name" value="P-loop containing nucleotide triphosphate hydrolases"/>
    <property type="match status" value="1"/>
</dbReference>
<dbReference type="InterPro" id="IPR017871">
    <property type="entry name" value="ABC_transporter-like_CS"/>
</dbReference>
<reference evidence="10" key="1">
    <citation type="submission" date="2021-01" db="EMBL/GenBank/DDBJ databases">
        <authorList>
            <person name="Zhong Y.L."/>
        </authorList>
    </citation>
    <scope>NUCLEOTIDE SEQUENCE</scope>
    <source>
        <strain evidence="10">KCTC 23302</strain>
    </source>
</reference>
<evidence type="ECO:0000256" key="6">
    <source>
        <dbReference type="ARBA" id="ARBA00023136"/>
    </source>
</evidence>
<keyword evidence="4 10" id="KW-0067">ATP-binding</keyword>
<dbReference type="InterPro" id="IPR027417">
    <property type="entry name" value="P-loop_NTPase"/>
</dbReference>
<evidence type="ECO:0000259" key="8">
    <source>
        <dbReference type="PROSITE" id="PS50893"/>
    </source>
</evidence>
<feature type="transmembrane region" description="Helical" evidence="7">
    <location>
        <begin position="89"/>
        <end position="118"/>
    </location>
</feature>
<sequence>MNYLKKLSRFILPYKKYAVLNIVCNIFYALFSTLSMVSLMPMINVLFGESKKVTVKPTYEGISKIKPYLEDSLNYFVTSVSLNDGPQQALMYMIVLIISLFLLKNLFSYLAVFFVTYLRNGVLKDLRDNIYDKVINLPISYYSEKRKGDIIARISGDVNEVQVSLLSVLELIVREPLTIVFAIITMFIISAKLTIFVFLFIPVAGFIISLIGKRLKKHSQKVQEEQGLFLSTLEETLSGLRVIKGFNSESYFNKKFQDSTNRFFRFSNNLGHRQNLASPTSEFLGIVTIAALLWYGGGMVLVDHSLSGGAFIGYMALSYQILTPAKAISKASYRVKAGNAAADRVLEVLNTISPLEDKQNAIVKDDFENQVSFENISFKYKDDYVLKDFSLMIKKGKTVALVGQSGSGKSTIANLVTRFYDVNKGAITIDDKNIKDLTKNSLRSLMGLVTQDSILFNDTVKNNVLLGKQNATDDEVISALKIANAWEFVKDLPKGIHTNIGDSGGKLSGGQKQRLSIARAVLKNPPIMILDEATSALDTESERLVQDALEKMMQNRTSIVIAHRLSTIQKADTIVVMQKGEIVEQGTHTELLAKNGMYKKLVGMQSL</sequence>
<dbReference type="GO" id="GO:0016887">
    <property type="term" value="F:ATP hydrolysis activity"/>
    <property type="evidence" value="ECO:0007669"/>
    <property type="project" value="InterPro"/>
</dbReference>
<dbReference type="Pfam" id="PF00005">
    <property type="entry name" value="ABC_tran"/>
    <property type="match status" value="1"/>
</dbReference>
<comment type="caution">
    <text evidence="10">The sequence shown here is derived from an EMBL/GenBank/DDBJ whole genome shotgun (WGS) entry which is preliminary data.</text>
</comment>
<dbReference type="InterPro" id="IPR003439">
    <property type="entry name" value="ABC_transporter-like_ATP-bd"/>
</dbReference>
<feature type="transmembrane region" description="Helical" evidence="7">
    <location>
        <begin position="195"/>
        <end position="212"/>
    </location>
</feature>
<dbReference type="PROSITE" id="PS50893">
    <property type="entry name" value="ABC_TRANSPORTER_2"/>
    <property type="match status" value="1"/>
</dbReference>
<feature type="transmembrane region" description="Helical" evidence="7">
    <location>
        <begin position="20"/>
        <end position="43"/>
    </location>
</feature>
<evidence type="ECO:0000313" key="11">
    <source>
        <dbReference type="Proteomes" id="UP000651057"/>
    </source>
</evidence>
<gene>
    <name evidence="10" type="ORF">JJQ60_03425</name>
</gene>
<evidence type="ECO:0000313" key="10">
    <source>
        <dbReference type="EMBL" id="MBL0682550.1"/>
    </source>
</evidence>
<comment type="subcellular location">
    <subcellularLocation>
        <location evidence="1">Cell membrane</location>
        <topology evidence="1">Multi-pass membrane protein</topology>
    </subcellularLocation>
</comment>
<dbReference type="EMBL" id="JAERQJ010000001">
    <property type="protein sequence ID" value="MBL0682550.1"/>
    <property type="molecule type" value="Genomic_DNA"/>
</dbReference>
<feature type="transmembrane region" description="Helical" evidence="7">
    <location>
        <begin position="283"/>
        <end position="302"/>
    </location>
</feature>
<dbReference type="InterPro" id="IPR039421">
    <property type="entry name" value="Type_1_exporter"/>
</dbReference>
<dbReference type="GO" id="GO:0015421">
    <property type="term" value="F:ABC-type oligopeptide transporter activity"/>
    <property type="evidence" value="ECO:0007669"/>
    <property type="project" value="TreeGrafter"/>
</dbReference>
<accession>A0A937A015</accession>
<dbReference type="RefSeq" id="WP_201916631.1">
    <property type="nucleotide sequence ID" value="NZ_BAABAX010000021.1"/>
</dbReference>
<dbReference type="AlphaFoldDB" id="A0A937A015"/>
<dbReference type="PROSITE" id="PS50929">
    <property type="entry name" value="ABC_TM1F"/>
    <property type="match status" value="1"/>
</dbReference>
<protein>
    <submittedName>
        <fullName evidence="10">ABC transporter ATP-binding protein</fullName>
    </submittedName>
</protein>
<dbReference type="Proteomes" id="UP000651057">
    <property type="component" value="Unassembled WGS sequence"/>
</dbReference>
<dbReference type="PANTHER" id="PTHR43394">
    <property type="entry name" value="ATP-DEPENDENT PERMEASE MDL1, MITOCHONDRIAL"/>
    <property type="match status" value="1"/>
</dbReference>
<evidence type="ECO:0000256" key="7">
    <source>
        <dbReference type="SAM" id="Phobius"/>
    </source>
</evidence>
<dbReference type="GO" id="GO:0005886">
    <property type="term" value="C:plasma membrane"/>
    <property type="evidence" value="ECO:0007669"/>
    <property type="project" value="UniProtKB-SubCell"/>
</dbReference>
<feature type="transmembrane region" description="Helical" evidence="7">
    <location>
        <begin position="171"/>
        <end position="189"/>
    </location>
</feature>
<dbReference type="PANTHER" id="PTHR43394:SF1">
    <property type="entry name" value="ATP-BINDING CASSETTE SUB-FAMILY B MEMBER 10, MITOCHONDRIAL"/>
    <property type="match status" value="1"/>
</dbReference>
<dbReference type="FunFam" id="3.40.50.300:FF:000218">
    <property type="entry name" value="Multidrug ABC transporter ATP-binding protein"/>
    <property type="match status" value="1"/>
</dbReference>
<keyword evidence="11" id="KW-1185">Reference proteome</keyword>
<evidence type="ECO:0000256" key="3">
    <source>
        <dbReference type="ARBA" id="ARBA00022741"/>
    </source>
</evidence>
<dbReference type="InterPro" id="IPR011527">
    <property type="entry name" value="ABC1_TM_dom"/>
</dbReference>
<evidence type="ECO:0000259" key="9">
    <source>
        <dbReference type="PROSITE" id="PS50929"/>
    </source>
</evidence>
<dbReference type="InterPro" id="IPR003593">
    <property type="entry name" value="AAA+_ATPase"/>
</dbReference>
<dbReference type="CDD" id="cd18552">
    <property type="entry name" value="ABC_6TM_MsbA_like"/>
    <property type="match status" value="1"/>
</dbReference>
<evidence type="ECO:0000256" key="2">
    <source>
        <dbReference type="ARBA" id="ARBA00022692"/>
    </source>
</evidence>
<dbReference type="Pfam" id="PF00664">
    <property type="entry name" value="ABC_membrane"/>
    <property type="match status" value="1"/>
</dbReference>
<dbReference type="SUPFAM" id="SSF90123">
    <property type="entry name" value="ABC transporter transmembrane region"/>
    <property type="match status" value="1"/>
</dbReference>
<feature type="domain" description="ABC transporter" evidence="8">
    <location>
        <begin position="371"/>
        <end position="604"/>
    </location>
</feature>